<keyword evidence="1" id="KW-0378">Hydrolase</keyword>
<dbReference type="PANTHER" id="PTHR33428">
    <property type="entry name" value="CHLOROPHYLLASE-2, CHLOROPLASTIC"/>
    <property type="match status" value="1"/>
</dbReference>
<feature type="non-terminal residue" evidence="1">
    <location>
        <position position="1"/>
    </location>
</feature>
<keyword evidence="1" id="KW-0858">Xylan degradation</keyword>
<dbReference type="AlphaFoldDB" id="A0A9P4R0P4"/>
<name>A0A9P4R0P4_9PLEO</name>
<organism evidence="1 2">
    <name type="scientific">Polyplosphaeria fusca</name>
    <dbReference type="NCBI Taxonomy" id="682080"/>
    <lineage>
        <taxon>Eukaryota</taxon>
        <taxon>Fungi</taxon>
        <taxon>Dikarya</taxon>
        <taxon>Ascomycota</taxon>
        <taxon>Pezizomycotina</taxon>
        <taxon>Dothideomycetes</taxon>
        <taxon>Pleosporomycetidae</taxon>
        <taxon>Pleosporales</taxon>
        <taxon>Tetraplosphaeriaceae</taxon>
        <taxon>Polyplosphaeria</taxon>
    </lineage>
</organism>
<keyword evidence="1" id="KW-0624">Polysaccharide degradation</keyword>
<dbReference type="Gene3D" id="3.40.50.1820">
    <property type="entry name" value="alpha/beta hydrolase"/>
    <property type="match status" value="1"/>
</dbReference>
<accession>A0A9P4R0P4</accession>
<dbReference type="OrthoDB" id="2141514at2759"/>
<keyword evidence="1" id="KW-0119">Carbohydrate metabolism</keyword>
<dbReference type="PANTHER" id="PTHR33428:SF14">
    <property type="entry name" value="CARBOXYLESTERASE TYPE B DOMAIN-CONTAINING PROTEIN"/>
    <property type="match status" value="1"/>
</dbReference>
<dbReference type="GO" id="GO:0045493">
    <property type="term" value="P:xylan catabolic process"/>
    <property type="evidence" value="ECO:0007669"/>
    <property type="project" value="UniProtKB-KW"/>
</dbReference>
<reference evidence="1" key="1">
    <citation type="journal article" date="2020" name="Stud. Mycol.">
        <title>101 Dothideomycetes genomes: a test case for predicting lifestyles and emergence of pathogens.</title>
        <authorList>
            <person name="Haridas S."/>
            <person name="Albert R."/>
            <person name="Binder M."/>
            <person name="Bloem J."/>
            <person name="Labutti K."/>
            <person name="Salamov A."/>
            <person name="Andreopoulos B."/>
            <person name="Baker S."/>
            <person name="Barry K."/>
            <person name="Bills G."/>
            <person name="Bluhm B."/>
            <person name="Cannon C."/>
            <person name="Castanera R."/>
            <person name="Culley D."/>
            <person name="Daum C."/>
            <person name="Ezra D."/>
            <person name="Gonzalez J."/>
            <person name="Henrissat B."/>
            <person name="Kuo A."/>
            <person name="Liang C."/>
            <person name="Lipzen A."/>
            <person name="Lutzoni F."/>
            <person name="Magnuson J."/>
            <person name="Mondo S."/>
            <person name="Nolan M."/>
            <person name="Ohm R."/>
            <person name="Pangilinan J."/>
            <person name="Park H.-J."/>
            <person name="Ramirez L."/>
            <person name="Alfaro M."/>
            <person name="Sun H."/>
            <person name="Tritt A."/>
            <person name="Yoshinaga Y."/>
            <person name="Zwiers L.-H."/>
            <person name="Turgeon B."/>
            <person name="Goodwin S."/>
            <person name="Spatafora J."/>
            <person name="Crous P."/>
            <person name="Grigoriev I."/>
        </authorList>
    </citation>
    <scope>NUCLEOTIDE SEQUENCE</scope>
    <source>
        <strain evidence="1">CBS 125425</strain>
    </source>
</reference>
<protein>
    <submittedName>
        <fullName evidence="1">Beta xylanase</fullName>
    </submittedName>
</protein>
<keyword evidence="1" id="KW-0326">Glycosidase</keyword>
<evidence type="ECO:0000313" key="1">
    <source>
        <dbReference type="EMBL" id="KAF2734662.1"/>
    </source>
</evidence>
<dbReference type="EMBL" id="ML996145">
    <property type="protein sequence ID" value="KAF2734662.1"/>
    <property type="molecule type" value="Genomic_DNA"/>
</dbReference>
<proteinExistence type="predicted"/>
<dbReference type="SUPFAM" id="SSF53474">
    <property type="entry name" value="alpha/beta-Hydrolases"/>
    <property type="match status" value="1"/>
</dbReference>
<sequence length="243" mass="25662">PQFYTTDSGLPNHTIYKPKNLAAVNGTMPLLVWGNGACSADGLSHQNFNIEIASYGIIVIASGSPKQSGSTTSRHMTDAIDYVQKQAGKGDYSKINMTKIAAAGMSCGGVEAYEVIGDSRVKALGIFNSGQMSQDGTNKVVPGIKKPIFFFLGGSSDIAYNNGMRDFAAVSSGVPTWVGNYKNVGHGGTYGDVNGGTFGKAAQQYFRWILKGETSTANYFTGNGAKNDGWTTQAKSLDNLVPV</sequence>
<evidence type="ECO:0000313" key="2">
    <source>
        <dbReference type="Proteomes" id="UP000799444"/>
    </source>
</evidence>
<dbReference type="InterPro" id="IPR029058">
    <property type="entry name" value="AB_hydrolase_fold"/>
</dbReference>
<comment type="caution">
    <text evidence="1">The sequence shown here is derived from an EMBL/GenBank/DDBJ whole genome shotgun (WGS) entry which is preliminary data.</text>
</comment>
<dbReference type="Proteomes" id="UP000799444">
    <property type="component" value="Unassembled WGS sequence"/>
</dbReference>
<gene>
    <name evidence="1" type="ORF">EJ04DRAFT_436598</name>
</gene>
<dbReference type="GO" id="GO:0016798">
    <property type="term" value="F:hydrolase activity, acting on glycosyl bonds"/>
    <property type="evidence" value="ECO:0007669"/>
    <property type="project" value="UniProtKB-KW"/>
</dbReference>
<keyword evidence="2" id="KW-1185">Reference proteome</keyword>